<protein>
    <submittedName>
        <fullName evidence="1">Uncharacterized protein</fullName>
    </submittedName>
</protein>
<proteinExistence type="predicted"/>
<organism evidence="1 2">
    <name type="scientific">Geodia barretti</name>
    <name type="common">Barrett's horny sponge</name>
    <dbReference type="NCBI Taxonomy" id="519541"/>
    <lineage>
        <taxon>Eukaryota</taxon>
        <taxon>Metazoa</taxon>
        <taxon>Porifera</taxon>
        <taxon>Demospongiae</taxon>
        <taxon>Heteroscleromorpha</taxon>
        <taxon>Tetractinellida</taxon>
        <taxon>Astrophorina</taxon>
        <taxon>Geodiidae</taxon>
        <taxon>Geodia</taxon>
    </lineage>
</organism>
<name>A0AA35XCN6_GEOBA</name>
<accession>A0AA35XCN6</accession>
<sequence>MLLVHISSYSEQFSLGCCTFCKRLELSRHLKFDTIFQRELCEKGLYFSSVENLLS</sequence>
<dbReference type="AlphaFoldDB" id="A0AA35XCN6"/>
<dbReference type="EMBL" id="CASHTH010003651">
    <property type="protein sequence ID" value="CAI8047531.1"/>
    <property type="molecule type" value="Genomic_DNA"/>
</dbReference>
<evidence type="ECO:0000313" key="1">
    <source>
        <dbReference type="EMBL" id="CAI8047531.1"/>
    </source>
</evidence>
<comment type="caution">
    <text evidence="1">The sequence shown here is derived from an EMBL/GenBank/DDBJ whole genome shotgun (WGS) entry which is preliminary data.</text>
</comment>
<evidence type="ECO:0000313" key="2">
    <source>
        <dbReference type="Proteomes" id="UP001174909"/>
    </source>
</evidence>
<gene>
    <name evidence="1" type="ORF">GBAR_LOCUS26271</name>
</gene>
<keyword evidence="2" id="KW-1185">Reference proteome</keyword>
<reference evidence="1" key="1">
    <citation type="submission" date="2023-03" db="EMBL/GenBank/DDBJ databases">
        <authorList>
            <person name="Steffen K."/>
            <person name="Cardenas P."/>
        </authorList>
    </citation>
    <scope>NUCLEOTIDE SEQUENCE</scope>
</reference>
<dbReference type="Proteomes" id="UP001174909">
    <property type="component" value="Unassembled WGS sequence"/>
</dbReference>